<accession>A0A1S4BE77</accession>
<sequence length="240" mass="27825">MSLNKHNNDDVDEEVLIICDDIDNVFDLAISGVTLAAEYYLRFCLKTPCRTSLHTVWLRTNKKHNRRGDGCYVPNDGRTWGRESNDSRTIPTLWGDRWEGTAHDARIFDQALRRQNLNFPHPPAGKYYLVDSGYPTMLGYLGPYKGERYHLPDFGRNSSFRNPNEVHLVRSTMTIHNFIRRNSSTDVEFDHYANEDNMPELEEEDGQSDIHSEMQGMSSNVMELLRNRIRDDIIENSPNV</sequence>
<protein>
    <recommendedName>
        <fullName evidence="2">DDE Tnp4 domain-containing protein</fullName>
    </recommendedName>
</protein>
<dbReference type="RefSeq" id="XP_016487138.1">
    <property type="nucleotide sequence ID" value="XM_016631652.1"/>
</dbReference>
<organism evidence="1">
    <name type="scientific">Nicotiana tabacum</name>
    <name type="common">Common tobacco</name>
    <dbReference type="NCBI Taxonomy" id="4097"/>
    <lineage>
        <taxon>Eukaryota</taxon>
        <taxon>Viridiplantae</taxon>
        <taxon>Streptophyta</taxon>
        <taxon>Embryophyta</taxon>
        <taxon>Tracheophyta</taxon>
        <taxon>Spermatophyta</taxon>
        <taxon>Magnoliopsida</taxon>
        <taxon>eudicotyledons</taxon>
        <taxon>Gunneridae</taxon>
        <taxon>Pentapetalae</taxon>
        <taxon>asterids</taxon>
        <taxon>lamiids</taxon>
        <taxon>Solanales</taxon>
        <taxon>Solanaceae</taxon>
        <taxon>Nicotianoideae</taxon>
        <taxon>Nicotianeae</taxon>
        <taxon>Nicotiana</taxon>
    </lineage>
</organism>
<dbReference type="KEGG" id="nta:107807300"/>
<evidence type="ECO:0008006" key="2">
    <source>
        <dbReference type="Google" id="ProtNLM"/>
    </source>
</evidence>
<dbReference type="STRING" id="4097.A0A1S4BE77"/>
<dbReference type="AlphaFoldDB" id="A0A1S4BE77"/>
<evidence type="ECO:0000313" key="1">
    <source>
        <dbReference type="RefSeq" id="XP_016487138.1"/>
    </source>
</evidence>
<dbReference type="OrthoDB" id="1746275at2759"/>
<dbReference type="PaxDb" id="4097-A0A1S4BE77"/>
<name>A0A1S4BE77_TOBAC</name>
<proteinExistence type="predicted"/>
<reference evidence="1" key="1">
    <citation type="submission" date="2025-08" db="UniProtKB">
        <authorList>
            <consortium name="RefSeq"/>
        </authorList>
    </citation>
    <scope>IDENTIFICATION</scope>
</reference>
<gene>
    <name evidence="1" type="primary">LOC107807300</name>
</gene>